<dbReference type="Proteomes" id="UP000316079">
    <property type="component" value="Unassembled WGS sequence"/>
</dbReference>
<dbReference type="SMART" id="SM00487">
    <property type="entry name" value="DEXDc"/>
    <property type="match status" value="1"/>
</dbReference>
<evidence type="ECO:0000313" key="15">
    <source>
        <dbReference type="EMBL" id="TRY90404.1"/>
    </source>
</evidence>
<keyword evidence="5" id="KW-0067">ATP-binding</keyword>
<evidence type="ECO:0000256" key="3">
    <source>
        <dbReference type="ARBA" id="ARBA00022741"/>
    </source>
</evidence>
<feature type="compositionally biased region" description="Low complexity" evidence="11">
    <location>
        <begin position="141"/>
        <end position="155"/>
    </location>
</feature>
<dbReference type="InterPro" id="IPR000330">
    <property type="entry name" value="SNF2_N"/>
</dbReference>
<dbReference type="SUPFAM" id="SSF54160">
    <property type="entry name" value="Chromo domain-like"/>
    <property type="match status" value="2"/>
</dbReference>
<keyword evidence="8" id="KW-0804">Transcription</keyword>
<name>A0A553QKA4_9TELE</name>
<dbReference type="InterPro" id="IPR023779">
    <property type="entry name" value="Chromodomain_CS"/>
</dbReference>
<dbReference type="EMBL" id="SRMA01025848">
    <property type="protein sequence ID" value="TRY90404.1"/>
    <property type="molecule type" value="Genomic_DNA"/>
</dbReference>
<dbReference type="InterPro" id="IPR001650">
    <property type="entry name" value="Helicase_C-like"/>
</dbReference>
<dbReference type="Gene3D" id="1.10.10.60">
    <property type="entry name" value="Homeodomain-like"/>
    <property type="match status" value="1"/>
</dbReference>
<dbReference type="CDD" id="cd18666">
    <property type="entry name" value="CD1_tandem_CHD1-2_like"/>
    <property type="match status" value="1"/>
</dbReference>
<dbReference type="Pfam" id="PF00385">
    <property type="entry name" value="Chromo"/>
    <property type="match status" value="2"/>
</dbReference>
<feature type="domain" description="Helicase C-terminal" evidence="14">
    <location>
        <begin position="776"/>
        <end position="927"/>
    </location>
</feature>
<dbReference type="InterPro" id="IPR023780">
    <property type="entry name" value="Chromo_domain"/>
</dbReference>
<sequence length="1835" mass="211845">MDERSEGESVSNSSGESSNSDNESGSGSGSGSGSSSSSSSSSSSQSGSSDSGSGSDSGSESESEKSKEKNDQENKIDGATFWKSNPSILTVQRTAMLRKQQIQQQQQQQQQSSSNSGSDDDSSSSESDDDSKSRSKESGSDSDSGSGSGSGSSDSSGEEGNSEESVSDYEPSHKVKNRKPSNKNNARNGRNIKAQKNQPSQSSSDDEDDYKKALAGPRRQATVNVSYKEDEELKTDSDDLVEVCGEDVPPPEEDEFETLERVMEMRIGKKGATGAVTTVYAVEADGDPNASFDSSRQSGEVQYFIKWKNWSHIHNTWETEETLKQQNVRGMKKLDNFKKKEQEKRKWLKAASPEDVEYFNCQQELMDDLHSQYQLVERIIGHSNQKSAAGYPDYLCKWQGLPYSECSWEDGALIARKFQKCIDEYMTRNQCKTIPSRECKVLKLRPRFVPMKKQPHYIGADGLELRDYQLDGLNWMAHSWCKGNSCILADEMGLGKTIQTISFLNYMFNEHQLYGPFLLVVPLSTLTSWQREIQLWAPQMNIVVYLGDINSRNMIRTHEWMHPQTKRLKLNILLTTYEILLKDKSFLGNVNWAFIGVDEAHRLKNDDSLLYKTMIEFKSNHRLLITGTPLQNSLKELWSLLHFIMPEKFHSWELFEEEHGKGRDSGYTSLHKELEPFLLRRVKKDVEKSLPAKVEQILRVEMSAVQKQYYKWILTRNYKALSKGTKGSTSGFLNIMMELKKCCNHCYLIKPPDDNEFYNRQEGLQHLIRSSGKLILLDKLLVRLKERGHRVLIFSQMVRMLDILADYLKYRQFLFQRLDGSIKGEMRKQALDHFNADGSEDFCFLLSTRAGGLGINLASADTVVIFDSDWNPQNDLQAQARAHRIGQKKQVNIYRLVTKGSVEEEIIERAKKKMVLDHLVIQRMDTTGKTVLHTGAAPSSSTPFNKEELSAILKFGAEELFKEPEGEEQEPQEMDIDEILKRAETRENDPGPSTVGEELLSQFKVANFTMMEDEEIDMDTDRNSKNWDDIIPEEQRRRLEEEERQKELAEIYLLPRMRKCAKQQMNFNGNEGRRSRNRRYSVSDSDSGSDRKRPKKRGRPRTIPRENIKGFTDAEIRRFIKSYKKFGGPLERLDAIARDAELVDKSEHDLRRLAETVHNGCVRTLRDNPCGPERASGGRRGKVKGPTFRISGVQVNAKLVISHEEELAPLHKAIPSDPEDRKRYMIPCHSKAAHFDIDWGKEDDSSLLIGIYEYGYGSWEMIKMDPDLNLTHKLLPDDPDKKPQAKQLQTRADYLIKLLSKDLAKKEAQKQAGTAKSRNRKPRGKKNKAVKPKIEEVTNSLSSAPPSDKSSDEEEEEKEEEEKEPPLSKQPNRRARAPERPVKEEDEDSDEEEEDEDEDELEDQEPEDKEATEKTIKKEIKEDGWEEKEIKPEADEEDQAVDQKSEMREKGDTPVHTPSGGDTIPLSEESEELDQKTFSVCKERMRPVKAALKQLDRPEKGLSEREQLEHTRQCLIKIGDHITECLREYSNPEQIKQWRKNLWIFVSKFTEFDARKLHKLYKHAIKKRQENAQAEQNTSTVNTSFKNTDVERIRECQQDESSRDSYSSDRHHSSRHQEHSKEQLPTDSYRKGTESRKRPYSSFSNGKDHRERERERDPYRDRGDRQDSRSVDIRTLLSSFYQDESSRDSYSSDRHHSSRHQEHSKEQLPTDSYRKGTDSRKRPYSSFSNGKDHRERERERDPYRDRGDRQDSRYFNESKHRKLDEHRSSRENRSESNSKDRPHSEQRFHSEYTHHKSSREYRYHSDWQQEPRRSPYEYSTEHRNTPEQVWSSRKT</sequence>
<protein>
    <submittedName>
        <fullName evidence="15">Uncharacterized protein</fullName>
    </submittedName>
</protein>
<dbReference type="GO" id="GO:0140658">
    <property type="term" value="F:ATP-dependent chromatin remodeler activity"/>
    <property type="evidence" value="ECO:0007669"/>
    <property type="project" value="TreeGrafter"/>
</dbReference>
<dbReference type="Gene3D" id="3.40.50.10810">
    <property type="entry name" value="Tandem AAA-ATPase domain"/>
    <property type="match status" value="1"/>
</dbReference>
<evidence type="ECO:0000256" key="2">
    <source>
        <dbReference type="ARBA" id="ARBA00022737"/>
    </source>
</evidence>
<dbReference type="STRING" id="623744.A0A553QKA4"/>
<dbReference type="CDD" id="cd18661">
    <property type="entry name" value="CD2_tandem_CHD1-2_like"/>
    <property type="match status" value="1"/>
</dbReference>
<proteinExistence type="predicted"/>
<keyword evidence="16" id="KW-1185">Reference proteome</keyword>
<evidence type="ECO:0000256" key="4">
    <source>
        <dbReference type="ARBA" id="ARBA00022801"/>
    </source>
</evidence>
<keyword evidence="2" id="KW-0677">Repeat</keyword>
<gene>
    <name evidence="15" type="ORF">DNTS_025318</name>
</gene>
<comment type="catalytic activity">
    <reaction evidence="10">
        <text>ATP + H2O = ADP + phosphate + H(+)</text>
        <dbReference type="Rhea" id="RHEA:13065"/>
        <dbReference type="ChEBI" id="CHEBI:15377"/>
        <dbReference type="ChEBI" id="CHEBI:15378"/>
        <dbReference type="ChEBI" id="CHEBI:30616"/>
        <dbReference type="ChEBI" id="CHEBI:43474"/>
        <dbReference type="ChEBI" id="CHEBI:456216"/>
    </reaction>
</comment>
<feature type="compositionally biased region" description="Polar residues" evidence="11">
    <location>
        <begin position="182"/>
        <end position="199"/>
    </location>
</feature>
<evidence type="ECO:0000259" key="13">
    <source>
        <dbReference type="PROSITE" id="PS51192"/>
    </source>
</evidence>
<dbReference type="InterPro" id="IPR056302">
    <property type="entry name" value="CHD1-2/Hrp3_HTH"/>
</dbReference>
<organism evidence="15 16">
    <name type="scientific">Danionella cerebrum</name>
    <dbReference type="NCBI Taxonomy" id="2873325"/>
    <lineage>
        <taxon>Eukaryota</taxon>
        <taxon>Metazoa</taxon>
        <taxon>Chordata</taxon>
        <taxon>Craniata</taxon>
        <taxon>Vertebrata</taxon>
        <taxon>Euteleostomi</taxon>
        <taxon>Actinopterygii</taxon>
        <taxon>Neopterygii</taxon>
        <taxon>Teleostei</taxon>
        <taxon>Ostariophysi</taxon>
        <taxon>Cypriniformes</taxon>
        <taxon>Danionidae</taxon>
        <taxon>Danioninae</taxon>
        <taxon>Danionella</taxon>
    </lineage>
</organism>
<feature type="compositionally biased region" description="Basic and acidic residues" evidence="11">
    <location>
        <begin position="1646"/>
        <end position="1672"/>
    </location>
</feature>
<feature type="compositionally biased region" description="Basic and acidic residues" evidence="11">
    <location>
        <begin position="1684"/>
        <end position="1721"/>
    </location>
</feature>
<dbReference type="PANTHER" id="PTHR45623">
    <property type="entry name" value="CHROMODOMAIN-HELICASE-DNA-BINDING PROTEIN 3-RELATED-RELATED"/>
    <property type="match status" value="1"/>
</dbReference>
<dbReference type="SMART" id="SM01176">
    <property type="entry name" value="DUF4208"/>
    <property type="match status" value="1"/>
</dbReference>
<dbReference type="Gene3D" id="2.40.50.40">
    <property type="match status" value="2"/>
</dbReference>
<dbReference type="FunFam" id="3.40.50.10810:FF:000007">
    <property type="entry name" value="Chromodomain-helicase-DNA-binding protein 2 isoform 1"/>
    <property type="match status" value="1"/>
</dbReference>
<feature type="domain" description="Chromo" evidence="12">
    <location>
        <begin position="374"/>
        <end position="437"/>
    </location>
</feature>
<feature type="region of interest" description="Disordered" evidence="11">
    <location>
        <begin position="1568"/>
        <end position="1835"/>
    </location>
</feature>
<evidence type="ECO:0000256" key="1">
    <source>
        <dbReference type="ARBA" id="ARBA00004123"/>
    </source>
</evidence>
<dbReference type="GO" id="GO:0016887">
    <property type="term" value="F:ATP hydrolysis activity"/>
    <property type="evidence" value="ECO:0007669"/>
    <property type="project" value="TreeGrafter"/>
</dbReference>
<dbReference type="SMART" id="SM00298">
    <property type="entry name" value="CHROMO"/>
    <property type="match status" value="2"/>
</dbReference>
<keyword evidence="6" id="KW-0805">Transcription regulation</keyword>
<dbReference type="GO" id="GO:0000785">
    <property type="term" value="C:chromatin"/>
    <property type="evidence" value="ECO:0007669"/>
    <property type="project" value="TreeGrafter"/>
</dbReference>
<feature type="compositionally biased region" description="Polar residues" evidence="11">
    <location>
        <begin position="82"/>
        <end position="93"/>
    </location>
</feature>
<comment type="caution">
    <text evidence="15">The sequence shown here is derived from an EMBL/GenBank/DDBJ whole genome shotgun (WGS) entry which is preliminary data.</text>
</comment>
<dbReference type="CDD" id="cd18793">
    <property type="entry name" value="SF2_C_SNF"/>
    <property type="match status" value="1"/>
</dbReference>
<dbReference type="FunFam" id="2.40.50.40:FF:000014">
    <property type="entry name" value="Chromodomain-helicase-DNA-binding protein 2 isoform 1"/>
    <property type="match status" value="1"/>
</dbReference>
<dbReference type="InterPro" id="IPR025260">
    <property type="entry name" value="CHD1-like_C"/>
</dbReference>
<feature type="domain" description="Chromo" evidence="12">
    <location>
        <begin position="257"/>
        <end position="349"/>
    </location>
</feature>
<feature type="compositionally biased region" description="Basic and acidic residues" evidence="11">
    <location>
        <begin position="1730"/>
        <end position="1825"/>
    </location>
</feature>
<feature type="compositionally biased region" description="Basic and acidic residues" evidence="11">
    <location>
        <begin position="130"/>
        <end position="139"/>
    </location>
</feature>
<dbReference type="Pfam" id="PF00271">
    <property type="entry name" value="Helicase_C"/>
    <property type="match status" value="1"/>
</dbReference>
<evidence type="ECO:0000313" key="16">
    <source>
        <dbReference type="Proteomes" id="UP000316079"/>
    </source>
</evidence>
<dbReference type="PROSITE" id="PS50013">
    <property type="entry name" value="CHROMO_2"/>
    <property type="match status" value="2"/>
</dbReference>
<dbReference type="SUPFAM" id="SSF52540">
    <property type="entry name" value="P-loop containing nucleoside triphosphate hydrolases"/>
    <property type="match status" value="2"/>
</dbReference>
<evidence type="ECO:0000256" key="9">
    <source>
        <dbReference type="ARBA" id="ARBA00023242"/>
    </source>
</evidence>
<dbReference type="Pfam" id="PF13907">
    <property type="entry name" value="CHD1-like_C"/>
    <property type="match status" value="1"/>
</dbReference>
<dbReference type="Pfam" id="PF23588">
    <property type="entry name" value="HTH_CHD1_Hrp3"/>
    <property type="match status" value="1"/>
</dbReference>
<feature type="compositionally biased region" description="Low complexity" evidence="11">
    <location>
        <begin position="103"/>
        <end position="117"/>
    </location>
</feature>
<dbReference type="PROSITE" id="PS00598">
    <property type="entry name" value="CHROMO_1"/>
    <property type="match status" value="2"/>
</dbReference>
<dbReference type="InterPro" id="IPR014001">
    <property type="entry name" value="Helicase_ATP-bd"/>
</dbReference>
<evidence type="ECO:0000256" key="5">
    <source>
        <dbReference type="ARBA" id="ARBA00022840"/>
    </source>
</evidence>
<feature type="compositionally biased region" description="Basic and acidic residues" evidence="11">
    <location>
        <begin position="62"/>
        <end position="76"/>
    </location>
</feature>
<dbReference type="Pfam" id="PF18375">
    <property type="entry name" value="CDH1_2_SANT_HL1"/>
    <property type="match status" value="1"/>
</dbReference>
<dbReference type="GO" id="GO:0042393">
    <property type="term" value="F:histone binding"/>
    <property type="evidence" value="ECO:0007669"/>
    <property type="project" value="TreeGrafter"/>
</dbReference>
<dbReference type="OrthoDB" id="5857104at2759"/>
<dbReference type="GO" id="GO:0005524">
    <property type="term" value="F:ATP binding"/>
    <property type="evidence" value="ECO:0007669"/>
    <property type="project" value="UniProtKB-KW"/>
</dbReference>
<feature type="compositionally biased region" description="Basic and acidic residues" evidence="11">
    <location>
        <begin position="1409"/>
        <end position="1433"/>
    </location>
</feature>
<dbReference type="GO" id="GO:0005634">
    <property type="term" value="C:nucleus"/>
    <property type="evidence" value="ECO:0007669"/>
    <property type="project" value="UniProtKB-SubCell"/>
</dbReference>
<evidence type="ECO:0000256" key="7">
    <source>
        <dbReference type="ARBA" id="ARBA00023125"/>
    </source>
</evidence>
<keyword evidence="4" id="KW-0378">Hydrolase</keyword>
<feature type="region of interest" description="Disordered" evidence="11">
    <location>
        <begin position="1065"/>
        <end position="1105"/>
    </location>
</feature>
<dbReference type="GO" id="GO:0034728">
    <property type="term" value="P:nucleosome organization"/>
    <property type="evidence" value="ECO:0007669"/>
    <property type="project" value="TreeGrafter"/>
</dbReference>
<evidence type="ECO:0000256" key="8">
    <source>
        <dbReference type="ARBA" id="ARBA00023163"/>
    </source>
</evidence>
<reference evidence="15 16" key="1">
    <citation type="journal article" date="2019" name="Sci. Data">
        <title>Hybrid genome assembly and annotation of Danionella translucida.</title>
        <authorList>
            <person name="Kadobianskyi M."/>
            <person name="Schulze L."/>
            <person name="Schuelke M."/>
            <person name="Judkewitz B."/>
        </authorList>
    </citation>
    <scope>NUCLEOTIDE SEQUENCE [LARGE SCALE GENOMIC DNA]</scope>
    <source>
        <strain evidence="15 16">Bolton</strain>
    </source>
</reference>
<evidence type="ECO:0000256" key="10">
    <source>
        <dbReference type="ARBA" id="ARBA00049360"/>
    </source>
</evidence>
<feature type="compositionally biased region" description="Low complexity" evidence="11">
    <location>
        <begin position="33"/>
        <end position="60"/>
    </location>
</feature>
<keyword evidence="7" id="KW-0238">DNA-binding</keyword>
<feature type="domain" description="Helicase ATP-binding" evidence="13">
    <location>
        <begin position="477"/>
        <end position="647"/>
    </location>
</feature>
<evidence type="ECO:0000256" key="6">
    <source>
        <dbReference type="ARBA" id="ARBA00023015"/>
    </source>
</evidence>
<feature type="compositionally biased region" description="Basic residues" evidence="11">
    <location>
        <begin position="1092"/>
        <end position="1102"/>
    </location>
</feature>
<feature type="compositionally biased region" description="Basic and acidic residues" evidence="11">
    <location>
        <begin position="1441"/>
        <end position="1453"/>
    </location>
</feature>
<feature type="compositionally biased region" description="Low complexity" evidence="11">
    <location>
        <begin position="8"/>
        <end position="25"/>
    </location>
</feature>
<feature type="compositionally biased region" description="Basic residues" evidence="11">
    <location>
        <begin position="1317"/>
        <end position="1331"/>
    </location>
</feature>
<dbReference type="PANTHER" id="PTHR45623:SF7">
    <property type="entry name" value="CHROMODOMAIN-HELICASE-DNA-BINDING PROTEIN 1"/>
    <property type="match status" value="1"/>
</dbReference>
<dbReference type="InterPro" id="IPR049730">
    <property type="entry name" value="SNF2/RAD54-like_C"/>
</dbReference>
<feature type="compositionally biased region" description="Acidic residues" evidence="11">
    <location>
        <begin position="1351"/>
        <end position="1363"/>
    </location>
</feature>
<accession>A0A553QKA4</accession>
<dbReference type="InterPro" id="IPR000953">
    <property type="entry name" value="Chromo/chromo_shadow_dom"/>
</dbReference>
<dbReference type="PROSITE" id="PS51192">
    <property type="entry name" value="HELICASE_ATP_BIND_1"/>
    <property type="match status" value="1"/>
</dbReference>
<dbReference type="InterPro" id="IPR027417">
    <property type="entry name" value="P-loop_NTPase"/>
</dbReference>
<dbReference type="Gene3D" id="3.40.50.300">
    <property type="entry name" value="P-loop containing nucleotide triphosphate hydrolases"/>
    <property type="match status" value="1"/>
</dbReference>
<evidence type="ECO:0000256" key="11">
    <source>
        <dbReference type="SAM" id="MobiDB-lite"/>
    </source>
</evidence>
<feature type="compositionally biased region" description="Acidic residues" evidence="11">
    <location>
        <begin position="1384"/>
        <end position="1408"/>
    </location>
</feature>
<dbReference type="FunFam" id="2.40.50.40:FF:000008">
    <property type="entry name" value="Chromodomain-helicase-DNA-binding protein 2 isoform 1"/>
    <property type="match status" value="1"/>
</dbReference>
<dbReference type="InterPro" id="IPR016197">
    <property type="entry name" value="Chromo-like_dom_sf"/>
</dbReference>
<feature type="region of interest" description="Disordered" evidence="11">
    <location>
        <begin position="1"/>
        <end position="237"/>
    </location>
</feature>
<dbReference type="InterPro" id="IPR038718">
    <property type="entry name" value="SNF2-like_sf"/>
</dbReference>
<feature type="compositionally biased region" description="Acidic residues" evidence="11">
    <location>
        <begin position="156"/>
        <end position="167"/>
    </location>
</feature>
<dbReference type="InterPro" id="IPR040793">
    <property type="entry name" value="CDH1_2_SANT_HL1"/>
</dbReference>
<dbReference type="FunFam" id="1.10.10.60:FF:000106">
    <property type="entry name" value="Chromodomain-helicase-DNA-binding protein 2 isoform 1"/>
    <property type="match status" value="1"/>
</dbReference>
<dbReference type="GO" id="GO:0003677">
    <property type="term" value="F:DNA binding"/>
    <property type="evidence" value="ECO:0007669"/>
    <property type="project" value="UniProtKB-KW"/>
</dbReference>
<dbReference type="SMART" id="SM00490">
    <property type="entry name" value="HELICc"/>
    <property type="match status" value="1"/>
</dbReference>
<evidence type="ECO:0000259" key="12">
    <source>
        <dbReference type="PROSITE" id="PS50013"/>
    </source>
</evidence>
<keyword evidence="9" id="KW-0539">Nucleus</keyword>
<dbReference type="Pfam" id="PF00176">
    <property type="entry name" value="SNF2-rel_dom"/>
    <property type="match status" value="1"/>
</dbReference>
<dbReference type="FunFam" id="3.40.50.300:FF:000130">
    <property type="entry name" value="Chromodomain-helicase-DNA-binding protein 2 isoform 1"/>
    <property type="match status" value="1"/>
</dbReference>
<feature type="compositionally biased region" description="Acidic residues" evidence="11">
    <location>
        <begin position="118"/>
        <end position="129"/>
    </location>
</feature>
<feature type="compositionally biased region" description="Polar residues" evidence="11">
    <location>
        <begin position="1826"/>
        <end position="1835"/>
    </location>
</feature>
<feature type="region of interest" description="Disordered" evidence="11">
    <location>
        <begin position="1307"/>
        <end position="1475"/>
    </location>
</feature>
<dbReference type="GO" id="GO:0003682">
    <property type="term" value="F:chromatin binding"/>
    <property type="evidence" value="ECO:0007669"/>
    <property type="project" value="TreeGrafter"/>
</dbReference>
<comment type="subcellular location">
    <subcellularLocation>
        <location evidence="1">Nucleus</location>
    </subcellularLocation>
</comment>
<evidence type="ECO:0000259" key="14">
    <source>
        <dbReference type="PROSITE" id="PS51194"/>
    </source>
</evidence>
<keyword evidence="3" id="KW-0547">Nucleotide-binding</keyword>
<dbReference type="PROSITE" id="PS51194">
    <property type="entry name" value="HELICASE_CTER"/>
    <property type="match status" value="1"/>
</dbReference>
<feature type="compositionally biased region" description="Polar residues" evidence="11">
    <location>
        <begin position="1571"/>
        <end position="1587"/>
    </location>
</feature>
<feature type="compositionally biased region" description="Basic and acidic residues" evidence="11">
    <location>
        <begin position="1588"/>
        <end position="1637"/>
    </location>
</feature>